<accession>A0A484B7V0</accession>
<proteinExistence type="predicted"/>
<dbReference type="AlphaFoldDB" id="A0A484B7V0"/>
<reference evidence="2 3" key="1">
    <citation type="journal article" date="2019" name="J. Hered.">
        <title>An Improved Genome Assembly for Drosophila navojoa, the Basal Species in the mojavensis Cluster.</title>
        <authorList>
            <person name="Vanderlinde T."/>
            <person name="Dupim E.G."/>
            <person name="Nazario-Yepiz N.O."/>
            <person name="Carvalho A.B."/>
        </authorList>
    </citation>
    <scope>NUCLEOTIDE SEQUENCE [LARGE SCALE GENOMIC DNA]</scope>
    <source>
        <strain evidence="2">Navoj_Jal97</strain>
        <tissue evidence="2">Whole organism</tissue>
    </source>
</reference>
<organism evidence="2 3">
    <name type="scientific">Drosophila navojoa</name>
    <name type="common">Fruit fly</name>
    <dbReference type="NCBI Taxonomy" id="7232"/>
    <lineage>
        <taxon>Eukaryota</taxon>
        <taxon>Metazoa</taxon>
        <taxon>Ecdysozoa</taxon>
        <taxon>Arthropoda</taxon>
        <taxon>Hexapoda</taxon>
        <taxon>Insecta</taxon>
        <taxon>Pterygota</taxon>
        <taxon>Neoptera</taxon>
        <taxon>Endopterygota</taxon>
        <taxon>Diptera</taxon>
        <taxon>Brachycera</taxon>
        <taxon>Muscomorpha</taxon>
        <taxon>Ephydroidea</taxon>
        <taxon>Drosophilidae</taxon>
        <taxon>Drosophila</taxon>
    </lineage>
</organism>
<feature type="transmembrane region" description="Helical" evidence="1">
    <location>
        <begin position="76"/>
        <end position="97"/>
    </location>
</feature>
<gene>
    <name evidence="2" type="ORF">AWZ03_008824</name>
</gene>
<comment type="caution">
    <text evidence="2">The sequence shown here is derived from an EMBL/GenBank/DDBJ whole genome shotgun (WGS) entry which is preliminary data.</text>
</comment>
<keyword evidence="3" id="KW-1185">Reference proteome</keyword>
<dbReference type="EMBL" id="LSRL02000095">
    <property type="protein sequence ID" value="TDG44768.1"/>
    <property type="molecule type" value="Genomic_DNA"/>
</dbReference>
<sequence length="104" mass="10998">MCLNRSRLHPELVNHGTDLHIGWKASARFLLAATTTTTTTATTAARNEKGIGPGMDGGHAAIAAAFNVNAACCVQFVILSILMLLLLLILLPVICIIKTCQIDA</sequence>
<evidence type="ECO:0000313" key="3">
    <source>
        <dbReference type="Proteomes" id="UP000295192"/>
    </source>
</evidence>
<name>A0A484B7V0_DRONA</name>
<keyword evidence="1" id="KW-0472">Membrane</keyword>
<keyword evidence="1" id="KW-0812">Transmembrane</keyword>
<dbReference type="Proteomes" id="UP000295192">
    <property type="component" value="Unassembled WGS sequence"/>
</dbReference>
<protein>
    <submittedName>
        <fullName evidence="2">Uncharacterized protein</fullName>
    </submittedName>
</protein>
<evidence type="ECO:0000313" key="2">
    <source>
        <dbReference type="EMBL" id="TDG44768.1"/>
    </source>
</evidence>
<evidence type="ECO:0000256" key="1">
    <source>
        <dbReference type="SAM" id="Phobius"/>
    </source>
</evidence>
<keyword evidence="1" id="KW-1133">Transmembrane helix</keyword>